<gene>
    <name evidence="3" type="ordered locus">Olsu_0204</name>
</gene>
<proteinExistence type="predicted"/>
<dbReference type="Proteomes" id="UP000000333">
    <property type="component" value="Chromosome"/>
</dbReference>
<dbReference type="KEGG" id="ols:Olsu_0204"/>
<evidence type="ECO:0000256" key="2">
    <source>
        <dbReference type="SAM" id="Phobius"/>
    </source>
</evidence>
<dbReference type="InterPro" id="IPR025324">
    <property type="entry name" value="DUF4230"/>
</dbReference>
<accession>E1QY72</accession>
<evidence type="ECO:0008006" key="5">
    <source>
        <dbReference type="Google" id="ProtNLM"/>
    </source>
</evidence>
<protein>
    <recommendedName>
        <fullName evidence="5">DUF4230 domain-containing protein</fullName>
    </recommendedName>
</protein>
<dbReference type="AlphaFoldDB" id="E1QY72"/>
<evidence type="ECO:0000256" key="1">
    <source>
        <dbReference type="SAM" id="MobiDB-lite"/>
    </source>
</evidence>
<dbReference type="HOGENOM" id="CLU_1118678_0_0_11"/>
<evidence type="ECO:0000313" key="3">
    <source>
        <dbReference type="EMBL" id="ADK67336.1"/>
    </source>
</evidence>
<sequence length="242" mass="27074">MEQDKHEEGVRHRSASEHDERQGQSLEEAAQKEKGRGKSVFGFFGKLSLKAKLAVFAVAAVIAIGFFGFALPWMTDNHETQYLATSDLKSAVDIDSLSTIDYTYHGIAEKHGKFLWQDRVDYRVKYEAHIRASYTLSDIQFGINEEDKVVTAYLPEAQIGDPQLDNSKFGYLPESATADMKDVIALCREDAANDVDKEEIKEQAEASLKDTVKALTLPLLGDEYQLEFKPIAEYNEGADLNA</sequence>
<dbReference type="GeneID" id="78511682"/>
<feature type="region of interest" description="Disordered" evidence="1">
    <location>
        <begin position="1"/>
        <end position="33"/>
    </location>
</feature>
<keyword evidence="4" id="KW-1185">Reference proteome</keyword>
<keyword evidence="2" id="KW-0812">Transmembrane</keyword>
<evidence type="ECO:0000313" key="4">
    <source>
        <dbReference type="Proteomes" id="UP000000333"/>
    </source>
</evidence>
<dbReference type="OrthoDB" id="9979865at2"/>
<dbReference type="EMBL" id="CP002106">
    <property type="protein sequence ID" value="ADK67336.1"/>
    <property type="molecule type" value="Genomic_DNA"/>
</dbReference>
<keyword evidence="2" id="KW-1133">Transmembrane helix</keyword>
<keyword evidence="2" id="KW-0472">Membrane</keyword>
<feature type="compositionally biased region" description="Basic and acidic residues" evidence="1">
    <location>
        <begin position="1"/>
        <end position="22"/>
    </location>
</feature>
<organism evidence="3 4">
    <name type="scientific">Olsenella uli (strain ATCC 49627 / DSM 7084 / CCUG 31166 / CIP 109912 / JCM 12494 / LMG 11480 / NCIMB 702895 / VPI D76D-27C)</name>
    <name type="common">Lactobacillus uli</name>
    <dbReference type="NCBI Taxonomy" id="633147"/>
    <lineage>
        <taxon>Bacteria</taxon>
        <taxon>Bacillati</taxon>
        <taxon>Actinomycetota</taxon>
        <taxon>Coriobacteriia</taxon>
        <taxon>Coriobacteriales</taxon>
        <taxon>Atopobiaceae</taxon>
        <taxon>Olsenella</taxon>
    </lineage>
</organism>
<dbReference type="RefSeq" id="WP_013251088.1">
    <property type="nucleotide sequence ID" value="NC_014363.1"/>
</dbReference>
<dbReference type="eggNOG" id="ENOG5032WKQ">
    <property type="taxonomic scope" value="Bacteria"/>
</dbReference>
<reference evidence="3 4" key="1">
    <citation type="journal article" date="2010" name="Stand. Genomic Sci.">
        <title>Complete genome sequence of Olsenella uli type strain (VPI D76D-27C).</title>
        <authorList>
            <person name="Goker M."/>
            <person name="Held B."/>
            <person name="Lucas S."/>
            <person name="Nolan M."/>
            <person name="Yasawong M."/>
            <person name="Glavina Del Rio T."/>
            <person name="Tice H."/>
            <person name="Cheng J.F."/>
            <person name="Bruce D."/>
            <person name="Detter J.C."/>
            <person name="Tapia R."/>
            <person name="Han C."/>
            <person name="Goodwin L."/>
            <person name="Pitluck S."/>
            <person name="Liolios K."/>
            <person name="Ivanova N."/>
            <person name="Mavromatis K."/>
            <person name="Mikhailova N."/>
            <person name="Pati A."/>
            <person name="Chen A."/>
            <person name="Palaniappan K."/>
            <person name="Land M."/>
            <person name="Hauser L."/>
            <person name="Chang Y.J."/>
            <person name="Jeffries C.D."/>
            <person name="Rohde M."/>
            <person name="Sikorski J."/>
            <person name="Pukall R."/>
            <person name="Woyke T."/>
            <person name="Bristow J."/>
            <person name="Eisen J.A."/>
            <person name="Markowitz V."/>
            <person name="Hugenholtz P."/>
            <person name="Kyrpides N.C."/>
            <person name="Klenk H.P."/>
            <person name="Lapidus A."/>
        </authorList>
    </citation>
    <scope>NUCLEOTIDE SEQUENCE [LARGE SCALE GENOMIC DNA]</scope>
    <source>
        <strain evidence="4">ATCC 49627 / DSM 7084 / CIP 109912 / JCM 12494 / NCIMB 702895 / VPI D76D-27C</strain>
    </source>
</reference>
<name>E1QY72_OLSUV</name>
<dbReference type="Pfam" id="PF14014">
    <property type="entry name" value="DUF4230"/>
    <property type="match status" value="1"/>
</dbReference>
<feature type="transmembrane region" description="Helical" evidence="2">
    <location>
        <begin position="53"/>
        <end position="74"/>
    </location>
</feature>